<name>A0ABW5S6P3_9BACL</name>
<dbReference type="EMBL" id="JBHUMQ010000038">
    <property type="protein sequence ID" value="MFD2695115.1"/>
    <property type="molecule type" value="Genomic_DNA"/>
</dbReference>
<dbReference type="InterPro" id="IPR003439">
    <property type="entry name" value="ABC_transporter-like_ATP-bd"/>
</dbReference>
<accession>A0ABW5S6P3</accession>
<evidence type="ECO:0000313" key="3">
    <source>
        <dbReference type="Proteomes" id="UP001597399"/>
    </source>
</evidence>
<proteinExistence type="predicted"/>
<dbReference type="GO" id="GO:0005524">
    <property type="term" value="F:ATP binding"/>
    <property type="evidence" value="ECO:0007669"/>
    <property type="project" value="UniProtKB-KW"/>
</dbReference>
<comment type="caution">
    <text evidence="2">The sequence shown here is derived from an EMBL/GenBank/DDBJ whole genome shotgun (WGS) entry which is preliminary data.</text>
</comment>
<feature type="domain" description="ABC transporter" evidence="1">
    <location>
        <begin position="6"/>
        <end position="31"/>
    </location>
</feature>
<keyword evidence="2" id="KW-0067">ATP-binding</keyword>
<dbReference type="Gene3D" id="3.40.50.300">
    <property type="entry name" value="P-loop containing nucleotide triphosphate hydrolases"/>
    <property type="match status" value="1"/>
</dbReference>
<protein>
    <submittedName>
        <fullName evidence="2">ATP-binding cassette domain-containing protein</fullName>
    </submittedName>
</protein>
<dbReference type="RefSeq" id="WP_373689468.1">
    <property type="nucleotide sequence ID" value="NZ_JAMXWM010000042.1"/>
</dbReference>
<dbReference type="SUPFAM" id="SSF52540">
    <property type="entry name" value="P-loop containing nucleoside triphosphate hydrolases"/>
    <property type="match status" value="1"/>
</dbReference>
<dbReference type="Proteomes" id="UP001597399">
    <property type="component" value="Unassembled WGS sequence"/>
</dbReference>
<dbReference type="Pfam" id="PF00005">
    <property type="entry name" value="ABC_tran"/>
    <property type="match status" value="1"/>
</dbReference>
<reference evidence="3" key="1">
    <citation type="journal article" date="2019" name="Int. J. Syst. Evol. Microbiol.">
        <title>The Global Catalogue of Microorganisms (GCM) 10K type strain sequencing project: providing services to taxonomists for standard genome sequencing and annotation.</title>
        <authorList>
            <consortium name="The Broad Institute Genomics Platform"/>
            <consortium name="The Broad Institute Genome Sequencing Center for Infectious Disease"/>
            <person name="Wu L."/>
            <person name="Ma J."/>
        </authorList>
    </citation>
    <scope>NUCLEOTIDE SEQUENCE [LARGE SCALE GENOMIC DNA]</scope>
    <source>
        <strain evidence="3">TISTR 2466</strain>
    </source>
</reference>
<sequence length="32" mass="3385">MLIWLLYRGDAVAITGHNGTGKGTLLNVLMGV</sequence>
<evidence type="ECO:0000259" key="1">
    <source>
        <dbReference type="Pfam" id="PF00005"/>
    </source>
</evidence>
<keyword evidence="2" id="KW-0547">Nucleotide-binding</keyword>
<evidence type="ECO:0000313" key="2">
    <source>
        <dbReference type="EMBL" id="MFD2695115.1"/>
    </source>
</evidence>
<organism evidence="2 3">
    <name type="scientific">Sporolactobacillus shoreicorticis</name>
    <dbReference type="NCBI Taxonomy" id="1923877"/>
    <lineage>
        <taxon>Bacteria</taxon>
        <taxon>Bacillati</taxon>
        <taxon>Bacillota</taxon>
        <taxon>Bacilli</taxon>
        <taxon>Bacillales</taxon>
        <taxon>Sporolactobacillaceae</taxon>
        <taxon>Sporolactobacillus</taxon>
    </lineage>
</organism>
<keyword evidence="3" id="KW-1185">Reference proteome</keyword>
<gene>
    <name evidence="2" type="ORF">ACFSUE_16030</name>
</gene>
<dbReference type="InterPro" id="IPR027417">
    <property type="entry name" value="P-loop_NTPase"/>
</dbReference>